<proteinExistence type="predicted"/>
<name>A0ABR2T6V8_9ROSI</name>
<feature type="transmembrane region" description="Helical" evidence="1">
    <location>
        <begin position="129"/>
        <end position="146"/>
    </location>
</feature>
<sequence>MDLDERRQRVDDGMGSSWLSILLSGKFRWKETDIGRDENIFRLGTQVAQWENLSLIRFLIVFASFRFKVRVCWFFLAVSETKIMECNFASVRIRVSDLASLMNRSSNIKSVQASKELEFFTSLGPMSRFSGMVFPLGFFFAVIISINGDDRMEPLAVISFFGLWRVKTRVDFASQVLTFSKCAKEPKHH</sequence>
<dbReference type="Proteomes" id="UP001396334">
    <property type="component" value="Unassembled WGS sequence"/>
</dbReference>
<evidence type="ECO:0000313" key="2">
    <source>
        <dbReference type="EMBL" id="KAK9033228.1"/>
    </source>
</evidence>
<reference evidence="2 3" key="1">
    <citation type="journal article" date="2024" name="G3 (Bethesda)">
        <title>Genome assembly of Hibiscus sabdariffa L. provides insights into metabolisms of medicinal natural products.</title>
        <authorList>
            <person name="Kim T."/>
        </authorList>
    </citation>
    <scope>NUCLEOTIDE SEQUENCE [LARGE SCALE GENOMIC DNA]</scope>
    <source>
        <strain evidence="2">TK-2024</strain>
        <tissue evidence="2">Old leaves</tissue>
    </source>
</reference>
<keyword evidence="3" id="KW-1185">Reference proteome</keyword>
<keyword evidence="1" id="KW-0472">Membrane</keyword>
<keyword evidence="1" id="KW-0812">Transmembrane</keyword>
<evidence type="ECO:0008006" key="4">
    <source>
        <dbReference type="Google" id="ProtNLM"/>
    </source>
</evidence>
<gene>
    <name evidence="2" type="ORF">V6N11_018263</name>
</gene>
<organism evidence="2 3">
    <name type="scientific">Hibiscus sabdariffa</name>
    <name type="common">roselle</name>
    <dbReference type="NCBI Taxonomy" id="183260"/>
    <lineage>
        <taxon>Eukaryota</taxon>
        <taxon>Viridiplantae</taxon>
        <taxon>Streptophyta</taxon>
        <taxon>Embryophyta</taxon>
        <taxon>Tracheophyta</taxon>
        <taxon>Spermatophyta</taxon>
        <taxon>Magnoliopsida</taxon>
        <taxon>eudicotyledons</taxon>
        <taxon>Gunneridae</taxon>
        <taxon>Pentapetalae</taxon>
        <taxon>rosids</taxon>
        <taxon>malvids</taxon>
        <taxon>Malvales</taxon>
        <taxon>Malvaceae</taxon>
        <taxon>Malvoideae</taxon>
        <taxon>Hibiscus</taxon>
    </lineage>
</organism>
<evidence type="ECO:0000313" key="3">
    <source>
        <dbReference type="Proteomes" id="UP001396334"/>
    </source>
</evidence>
<accession>A0ABR2T6V8</accession>
<comment type="caution">
    <text evidence="2">The sequence shown here is derived from an EMBL/GenBank/DDBJ whole genome shotgun (WGS) entry which is preliminary data.</text>
</comment>
<protein>
    <recommendedName>
        <fullName evidence="4">Transmembrane protein</fullName>
    </recommendedName>
</protein>
<keyword evidence="1" id="KW-1133">Transmembrane helix</keyword>
<evidence type="ECO:0000256" key="1">
    <source>
        <dbReference type="SAM" id="Phobius"/>
    </source>
</evidence>
<dbReference type="EMBL" id="JBBPBN010000008">
    <property type="protein sequence ID" value="KAK9033228.1"/>
    <property type="molecule type" value="Genomic_DNA"/>
</dbReference>